<dbReference type="Pfam" id="PF11834">
    <property type="entry name" value="KHA"/>
    <property type="match status" value="1"/>
</dbReference>
<evidence type="ECO:0000259" key="1">
    <source>
        <dbReference type="Pfam" id="PF11834"/>
    </source>
</evidence>
<organism evidence="2 3">
    <name type="scientific">Acrasis kona</name>
    <dbReference type="NCBI Taxonomy" id="1008807"/>
    <lineage>
        <taxon>Eukaryota</taxon>
        <taxon>Discoba</taxon>
        <taxon>Heterolobosea</taxon>
        <taxon>Tetramitia</taxon>
        <taxon>Eutetramitia</taxon>
        <taxon>Acrasidae</taxon>
        <taxon>Acrasis</taxon>
    </lineage>
</organism>
<comment type="caution">
    <text evidence="2">The sequence shown here is derived from an EMBL/GenBank/DDBJ whole genome shotgun (WGS) entry which is preliminary data.</text>
</comment>
<dbReference type="Proteomes" id="UP001431209">
    <property type="component" value="Unassembled WGS sequence"/>
</dbReference>
<keyword evidence="3" id="KW-1185">Reference proteome</keyword>
<sequence>MRPQDKDLYSTFMVGMVEREMNSVALTPTDKTNGIQLSDKKEKIGAKVIQFFLFLKLAALLCLLKKYPNMTPGMFFFDQLNGRSGYYLQLMYQCQNDFGDFCKYSDNQLIRMVAQEIRTCTQDKFKIGIAFDECNVYNDTLSNYFTSTSTKEHRGLYTAIARQTNDMLDIFDVILEAGTSFSLNGMRLAESAHGEGKNKLRLVFEYLYATSQITVQYLRDNLNVEGCEKILEEEFNEEIMNLNGRFRLTTGVLNSITTIVQKSSTKEQALTSAMKQSYNTMKKSVTTAITEKLQDEGSERLLKMIINLCVAMDMTNEIKFEAKHDHLDFMALGLCHLQEIQGTKLFVVAEMICFDIVPQVLLDVYKTSIQEQNVIYRALDMFKGYRDNNMRGKLLEPVIVAAFSYQGVIQDMIQKCDVYTKDGIVKDADKAQFFQQQQYAWLNEVQVENYEFIGQKDPLHHLSDPDNNKRIVCDIKNECGLDFCTRQDDIFVGGAIKLYLQGRPRKEWKNLAYATRKNNSQANVRECYKMNRGKKDESLNKNCTNEREDLLRFVKDKIKHFLFVTIMLPKGQGDQKMDLKQGDVWIDVDIDTLNVLIKSEPVMSAIKAVYEANFRAEMPSITNPINNKVRVGDKTTWRKRKIDEIQQSIRQSQKFIKFSDGFGVSKLNSIQMGGSISGVTITIKNGEDDSVASELIMLPKNFEDLRKLIQDRFGFTNPPVISNEKYALIRDINVISRDATILAFADEASRKKASEQPKGDQQTPEQKKAYEEMKNMNEDELPSYLKGLYFKADDVDKLKELSGRALNDASKEDIKEMLGPVPTMNFTSKWKEVFGVKKE</sequence>
<protein>
    <recommendedName>
        <fullName evidence="1">KHA domain-containing protein</fullName>
    </recommendedName>
</protein>
<dbReference type="InterPro" id="IPR021789">
    <property type="entry name" value="KHA_dom"/>
</dbReference>
<evidence type="ECO:0000313" key="2">
    <source>
        <dbReference type="EMBL" id="KAL0492033.1"/>
    </source>
</evidence>
<dbReference type="AlphaFoldDB" id="A0AAW2ZQ92"/>
<gene>
    <name evidence="2" type="ORF">AKO1_015399</name>
</gene>
<name>A0AAW2ZQ92_9EUKA</name>
<feature type="domain" description="KHA" evidence="1">
    <location>
        <begin position="684"/>
        <end position="736"/>
    </location>
</feature>
<dbReference type="EMBL" id="JAOPGA020001901">
    <property type="protein sequence ID" value="KAL0492033.1"/>
    <property type="molecule type" value="Genomic_DNA"/>
</dbReference>
<reference evidence="2 3" key="1">
    <citation type="submission" date="2024-03" db="EMBL/GenBank/DDBJ databases">
        <title>The Acrasis kona genome and developmental transcriptomes reveal deep origins of eukaryotic multicellular pathways.</title>
        <authorList>
            <person name="Sheikh S."/>
            <person name="Fu C.-J."/>
            <person name="Brown M.W."/>
            <person name="Baldauf S.L."/>
        </authorList>
    </citation>
    <scope>NUCLEOTIDE SEQUENCE [LARGE SCALE GENOMIC DNA]</scope>
    <source>
        <strain evidence="2 3">ATCC MYA-3509</strain>
    </source>
</reference>
<evidence type="ECO:0000313" key="3">
    <source>
        <dbReference type="Proteomes" id="UP001431209"/>
    </source>
</evidence>
<proteinExistence type="predicted"/>
<accession>A0AAW2ZQ92</accession>